<reference evidence="9 10" key="1">
    <citation type="submission" date="2022-01" db="EMBL/GenBank/DDBJ databases">
        <title>Novel bile acid biosynthetic pathways are enriched in the microbiome of centenarians.</title>
        <authorList>
            <person name="Sato Y."/>
            <person name="Atarashi K."/>
            <person name="Plichta R.D."/>
            <person name="Arai Y."/>
            <person name="Sasajima S."/>
            <person name="Kearney M.S."/>
            <person name="Suda W."/>
            <person name="Takeshita K."/>
            <person name="Sasaki T."/>
            <person name="Okamoto S."/>
            <person name="Skelly N.A."/>
            <person name="Okamura Y."/>
            <person name="Vlamakis H."/>
            <person name="Li Y."/>
            <person name="Tanoue T."/>
            <person name="Takei H."/>
            <person name="Nittono H."/>
            <person name="Narushima S."/>
            <person name="Irie J."/>
            <person name="Itoh H."/>
            <person name="Moriya K."/>
            <person name="Sugiura Y."/>
            <person name="Suematsu M."/>
            <person name="Moritoki N."/>
            <person name="Shibata S."/>
            <person name="Littman R.D."/>
            <person name="Fischbach A.M."/>
            <person name="Uwamino Y."/>
            <person name="Inoue T."/>
            <person name="Honda A."/>
            <person name="Hattori M."/>
            <person name="Murai T."/>
            <person name="Xavier J.R."/>
            <person name="Hirose N."/>
            <person name="Honda K."/>
        </authorList>
    </citation>
    <scope>NUCLEOTIDE SEQUENCE [LARGE SCALE GENOMIC DNA]</scope>
    <source>
        <strain evidence="9 10">CE91-St30</strain>
    </source>
</reference>
<dbReference type="Pfam" id="PF03222">
    <property type="entry name" value="Trp_Tyr_perm"/>
    <property type="match status" value="1"/>
</dbReference>
<evidence type="ECO:0000313" key="10">
    <source>
        <dbReference type="Proteomes" id="UP001320544"/>
    </source>
</evidence>
<dbReference type="Gene3D" id="1.20.1740.10">
    <property type="entry name" value="Amino acid/polyamine transporter I"/>
    <property type="match status" value="1"/>
</dbReference>
<feature type="transmembrane region" description="Helical" evidence="8">
    <location>
        <begin position="319"/>
        <end position="339"/>
    </location>
</feature>
<organism evidence="9 10">
    <name type="scientific">Raoultibacter timonensis</name>
    <dbReference type="NCBI Taxonomy" id="1907662"/>
    <lineage>
        <taxon>Bacteria</taxon>
        <taxon>Bacillati</taxon>
        <taxon>Actinomycetota</taxon>
        <taxon>Coriobacteriia</taxon>
        <taxon>Eggerthellales</taxon>
        <taxon>Eggerthellaceae</taxon>
        <taxon>Raoultibacter</taxon>
    </lineage>
</organism>
<keyword evidence="4" id="KW-0997">Cell inner membrane</keyword>
<evidence type="ECO:0000256" key="6">
    <source>
        <dbReference type="ARBA" id="ARBA00022989"/>
    </source>
</evidence>
<dbReference type="EMBL" id="AP025564">
    <property type="protein sequence ID" value="BDE97045.1"/>
    <property type="molecule type" value="Genomic_DNA"/>
</dbReference>
<protein>
    <submittedName>
        <fullName evidence="9">Tyrosine transporter TyrP</fullName>
    </submittedName>
</protein>
<evidence type="ECO:0000256" key="1">
    <source>
        <dbReference type="ARBA" id="ARBA00004429"/>
    </source>
</evidence>
<evidence type="ECO:0000256" key="2">
    <source>
        <dbReference type="ARBA" id="ARBA00022448"/>
    </source>
</evidence>
<evidence type="ECO:0000256" key="8">
    <source>
        <dbReference type="SAM" id="Phobius"/>
    </source>
</evidence>
<dbReference type="Proteomes" id="UP001320544">
    <property type="component" value="Chromosome"/>
</dbReference>
<feature type="transmembrane region" description="Helical" evidence="8">
    <location>
        <begin position="35"/>
        <end position="56"/>
    </location>
</feature>
<accession>A0ABN6MGC4</accession>
<feature type="transmembrane region" description="Helical" evidence="8">
    <location>
        <begin position="125"/>
        <end position="143"/>
    </location>
</feature>
<feature type="transmembrane region" description="Helical" evidence="8">
    <location>
        <begin position="7"/>
        <end position="29"/>
    </location>
</feature>
<feature type="transmembrane region" description="Helical" evidence="8">
    <location>
        <begin position="84"/>
        <end position="105"/>
    </location>
</feature>
<evidence type="ECO:0000256" key="3">
    <source>
        <dbReference type="ARBA" id="ARBA00022475"/>
    </source>
</evidence>
<keyword evidence="10" id="KW-1185">Reference proteome</keyword>
<keyword evidence="6 8" id="KW-1133">Transmembrane helix</keyword>
<evidence type="ECO:0000256" key="5">
    <source>
        <dbReference type="ARBA" id="ARBA00022692"/>
    </source>
</evidence>
<feature type="transmembrane region" description="Helical" evidence="8">
    <location>
        <begin position="150"/>
        <end position="168"/>
    </location>
</feature>
<comment type="subcellular location">
    <subcellularLocation>
        <location evidence="1">Cell inner membrane</location>
        <topology evidence="1">Multi-pass membrane protein</topology>
    </subcellularLocation>
</comment>
<feature type="transmembrane region" description="Helical" evidence="8">
    <location>
        <begin position="255"/>
        <end position="276"/>
    </location>
</feature>
<evidence type="ECO:0000256" key="4">
    <source>
        <dbReference type="ARBA" id="ARBA00022519"/>
    </source>
</evidence>
<keyword evidence="2" id="KW-0813">Transport</keyword>
<keyword evidence="3" id="KW-1003">Cell membrane</keyword>
<keyword evidence="7 8" id="KW-0472">Membrane</keyword>
<feature type="transmembrane region" description="Helical" evidence="8">
    <location>
        <begin position="360"/>
        <end position="378"/>
    </location>
</feature>
<gene>
    <name evidence="9" type="ORF">CE91St30_23780</name>
</gene>
<dbReference type="RefSeq" id="WP_244386175.1">
    <property type="nucleotide sequence ID" value="NZ_AP025564.1"/>
</dbReference>
<sequence length="379" mass="40703">MEKKLTVWQAACIITGYGVGSGVMTLPYLVDRAGLVPGLAIMLAAFFFSYCMHMMLAEITIGSGKGTQVISVFRTYLFRGKRGNVFVIALFVLTTLVLITNLAAYIAGGAEIFQAAGLPPLAAQLLFYVIAAAVVFFGLKVLGVSEAISVSIIIVIVAILGVASLFNWHNPLPFGTVGQPNEILAFFGMAMFSFVAFFSVPQAVEGLDRDPAKVRKAILIGLGLNLMFIVVIVTCSLASSARITELAMIGWSEGIGLWAQVLGSAFTVLAMLTTYWSISLALSDIIEEQTKWNRRVCWLIATLPSLILVLLNLGGFLDIMRTAGGLIAIMMAFLVVPAFRRCRRQNGRLLLSDALASTPMQVVVLLAFLFMAIGSAVGI</sequence>
<keyword evidence="5 8" id="KW-0812">Transmembrane</keyword>
<dbReference type="PANTHER" id="PTHR32195:SF26">
    <property type="entry name" value="TRYPTOPHAN OR TYROSINE TRANSPORTER PROTEIN"/>
    <property type="match status" value="1"/>
</dbReference>
<feature type="transmembrane region" description="Helical" evidence="8">
    <location>
        <begin position="217"/>
        <end position="243"/>
    </location>
</feature>
<evidence type="ECO:0000256" key="7">
    <source>
        <dbReference type="ARBA" id="ARBA00023136"/>
    </source>
</evidence>
<feature type="transmembrane region" description="Helical" evidence="8">
    <location>
        <begin position="296"/>
        <end position="313"/>
    </location>
</feature>
<dbReference type="PANTHER" id="PTHR32195">
    <property type="entry name" value="OS07G0662800 PROTEIN"/>
    <property type="match status" value="1"/>
</dbReference>
<evidence type="ECO:0000313" key="9">
    <source>
        <dbReference type="EMBL" id="BDE97045.1"/>
    </source>
</evidence>
<proteinExistence type="predicted"/>
<feature type="transmembrane region" description="Helical" evidence="8">
    <location>
        <begin position="183"/>
        <end position="205"/>
    </location>
</feature>
<name>A0ABN6MGC4_9ACTN</name>
<dbReference type="InterPro" id="IPR018227">
    <property type="entry name" value="Amino_acid_transport_2"/>
</dbReference>